<feature type="transmembrane region" description="Helical" evidence="1">
    <location>
        <begin position="62"/>
        <end position="84"/>
    </location>
</feature>
<keyword evidence="1" id="KW-1133">Transmembrane helix</keyword>
<keyword evidence="1" id="KW-0472">Membrane</keyword>
<evidence type="ECO:0000313" key="2">
    <source>
        <dbReference type="EMBL" id="EDW75112.2"/>
    </source>
</evidence>
<protein>
    <submittedName>
        <fullName evidence="2">Uncharacterized protein</fullName>
    </submittedName>
</protein>
<keyword evidence="3" id="KW-1185">Reference proteome</keyword>
<reference evidence="2 3" key="1">
    <citation type="journal article" date="2007" name="Nature">
        <title>Evolution of genes and genomes on the Drosophila phylogeny.</title>
        <authorList>
            <consortium name="Drosophila 12 Genomes Consortium"/>
            <person name="Clark A.G."/>
            <person name="Eisen M.B."/>
            <person name="Smith D.R."/>
            <person name="Bergman C.M."/>
            <person name="Oliver B."/>
            <person name="Markow T.A."/>
            <person name="Kaufman T.C."/>
            <person name="Kellis M."/>
            <person name="Gelbart W."/>
            <person name="Iyer V.N."/>
            <person name="Pollard D.A."/>
            <person name="Sackton T.B."/>
            <person name="Larracuente A.M."/>
            <person name="Singh N.D."/>
            <person name="Abad J.P."/>
            <person name="Abt D.N."/>
            <person name="Adryan B."/>
            <person name="Aguade M."/>
            <person name="Akashi H."/>
            <person name="Anderson W.W."/>
            <person name="Aquadro C.F."/>
            <person name="Ardell D.H."/>
            <person name="Arguello R."/>
            <person name="Artieri C.G."/>
            <person name="Barbash D.A."/>
            <person name="Barker D."/>
            <person name="Barsanti P."/>
            <person name="Batterham P."/>
            <person name="Batzoglou S."/>
            <person name="Begun D."/>
            <person name="Bhutkar A."/>
            <person name="Blanco E."/>
            <person name="Bosak S.A."/>
            <person name="Bradley R.K."/>
            <person name="Brand A.D."/>
            <person name="Brent M.R."/>
            <person name="Brooks A.N."/>
            <person name="Brown R.H."/>
            <person name="Butlin R.K."/>
            <person name="Caggese C."/>
            <person name="Calvi B.R."/>
            <person name="Bernardo de Carvalho A."/>
            <person name="Caspi A."/>
            <person name="Castrezana S."/>
            <person name="Celniker S.E."/>
            <person name="Chang J.L."/>
            <person name="Chapple C."/>
            <person name="Chatterji S."/>
            <person name="Chinwalla A."/>
            <person name="Civetta A."/>
            <person name="Clifton S.W."/>
            <person name="Comeron J.M."/>
            <person name="Costello J.C."/>
            <person name="Coyne J.A."/>
            <person name="Daub J."/>
            <person name="David R.G."/>
            <person name="Delcher A.L."/>
            <person name="Delehaunty K."/>
            <person name="Do C.B."/>
            <person name="Ebling H."/>
            <person name="Edwards K."/>
            <person name="Eickbush T."/>
            <person name="Evans J.D."/>
            <person name="Filipski A."/>
            <person name="Findeiss S."/>
            <person name="Freyhult E."/>
            <person name="Fulton L."/>
            <person name="Fulton R."/>
            <person name="Garcia A.C."/>
            <person name="Gardiner A."/>
            <person name="Garfield D.A."/>
            <person name="Garvin B.E."/>
            <person name="Gibson G."/>
            <person name="Gilbert D."/>
            <person name="Gnerre S."/>
            <person name="Godfrey J."/>
            <person name="Good R."/>
            <person name="Gotea V."/>
            <person name="Gravely B."/>
            <person name="Greenberg A.J."/>
            <person name="Griffiths-Jones S."/>
            <person name="Gross S."/>
            <person name="Guigo R."/>
            <person name="Gustafson E.A."/>
            <person name="Haerty W."/>
            <person name="Hahn M.W."/>
            <person name="Halligan D.L."/>
            <person name="Halpern A.L."/>
            <person name="Halter G.M."/>
            <person name="Han M.V."/>
            <person name="Heger A."/>
            <person name="Hillier L."/>
            <person name="Hinrichs A.S."/>
            <person name="Holmes I."/>
            <person name="Hoskins R.A."/>
            <person name="Hubisz M.J."/>
            <person name="Hultmark D."/>
            <person name="Huntley M.A."/>
            <person name="Jaffe D.B."/>
            <person name="Jagadeeshan S."/>
            <person name="Jeck W.R."/>
            <person name="Johnson J."/>
            <person name="Jones C.D."/>
            <person name="Jordan W.C."/>
            <person name="Karpen G.H."/>
            <person name="Kataoka E."/>
            <person name="Keightley P.D."/>
            <person name="Kheradpour P."/>
            <person name="Kirkness E.F."/>
            <person name="Koerich L.B."/>
            <person name="Kristiansen K."/>
            <person name="Kudrna D."/>
            <person name="Kulathinal R.J."/>
            <person name="Kumar S."/>
            <person name="Kwok R."/>
            <person name="Lander E."/>
            <person name="Langley C.H."/>
            <person name="Lapoint R."/>
            <person name="Lazzaro B.P."/>
            <person name="Lee S.J."/>
            <person name="Levesque L."/>
            <person name="Li R."/>
            <person name="Lin C.F."/>
            <person name="Lin M.F."/>
            <person name="Lindblad-Toh K."/>
            <person name="Llopart A."/>
            <person name="Long M."/>
            <person name="Low L."/>
            <person name="Lozovsky E."/>
            <person name="Lu J."/>
            <person name="Luo M."/>
            <person name="Machado C.A."/>
            <person name="Makalowski W."/>
            <person name="Marzo M."/>
            <person name="Matsuda M."/>
            <person name="Matzkin L."/>
            <person name="McAllister B."/>
            <person name="McBride C.S."/>
            <person name="McKernan B."/>
            <person name="McKernan K."/>
            <person name="Mendez-Lago M."/>
            <person name="Minx P."/>
            <person name="Mollenhauer M.U."/>
            <person name="Montooth K."/>
            <person name="Mount S.M."/>
            <person name="Mu X."/>
            <person name="Myers E."/>
            <person name="Negre B."/>
            <person name="Newfeld S."/>
            <person name="Nielsen R."/>
            <person name="Noor M.A."/>
            <person name="O'Grady P."/>
            <person name="Pachter L."/>
            <person name="Papaceit M."/>
            <person name="Parisi M.J."/>
            <person name="Parisi M."/>
            <person name="Parts L."/>
            <person name="Pedersen J.S."/>
            <person name="Pesole G."/>
            <person name="Phillippy A.M."/>
            <person name="Ponting C.P."/>
            <person name="Pop M."/>
            <person name="Porcelli D."/>
            <person name="Powell J.R."/>
            <person name="Prohaska S."/>
            <person name="Pruitt K."/>
            <person name="Puig M."/>
            <person name="Quesneville H."/>
            <person name="Ram K.R."/>
            <person name="Rand D."/>
            <person name="Rasmussen M.D."/>
            <person name="Reed L.K."/>
            <person name="Reenan R."/>
            <person name="Reily A."/>
            <person name="Remington K.A."/>
            <person name="Rieger T.T."/>
            <person name="Ritchie M.G."/>
            <person name="Robin C."/>
            <person name="Rogers Y.H."/>
            <person name="Rohde C."/>
            <person name="Rozas J."/>
            <person name="Rubenfield M.J."/>
            <person name="Ruiz A."/>
            <person name="Russo S."/>
            <person name="Salzberg S.L."/>
            <person name="Sanchez-Gracia A."/>
            <person name="Saranga D.J."/>
            <person name="Sato H."/>
            <person name="Schaeffer S.W."/>
            <person name="Schatz M.C."/>
            <person name="Schlenke T."/>
            <person name="Schwartz R."/>
            <person name="Segarra C."/>
            <person name="Singh R.S."/>
            <person name="Sirot L."/>
            <person name="Sirota M."/>
            <person name="Sisneros N.B."/>
            <person name="Smith C.D."/>
            <person name="Smith T.F."/>
            <person name="Spieth J."/>
            <person name="Stage D.E."/>
            <person name="Stark A."/>
            <person name="Stephan W."/>
            <person name="Strausberg R.L."/>
            <person name="Strempel S."/>
            <person name="Sturgill D."/>
            <person name="Sutton G."/>
            <person name="Sutton G.G."/>
            <person name="Tao W."/>
            <person name="Teichmann S."/>
            <person name="Tobari Y.N."/>
            <person name="Tomimura Y."/>
            <person name="Tsolas J.M."/>
            <person name="Valente V.L."/>
            <person name="Venter E."/>
            <person name="Venter J.C."/>
            <person name="Vicario S."/>
            <person name="Vieira F.G."/>
            <person name="Vilella A.J."/>
            <person name="Villasante A."/>
            <person name="Walenz B."/>
            <person name="Wang J."/>
            <person name="Wasserman M."/>
            <person name="Watts T."/>
            <person name="Wilson D."/>
            <person name="Wilson R.K."/>
            <person name="Wing R.A."/>
            <person name="Wolfner M.F."/>
            <person name="Wong A."/>
            <person name="Wong G.K."/>
            <person name="Wu C.I."/>
            <person name="Wu G."/>
            <person name="Yamamoto D."/>
            <person name="Yang H.P."/>
            <person name="Yang S.P."/>
            <person name="Yorke J.A."/>
            <person name="Yoshida K."/>
            <person name="Zdobnov E."/>
            <person name="Zhang P."/>
            <person name="Zhang Y."/>
            <person name="Zimin A.V."/>
            <person name="Baldwin J."/>
            <person name="Abdouelleil A."/>
            <person name="Abdulkadir J."/>
            <person name="Abebe A."/>
            <person name="Abera B."/>
            <person name="Abreu J."/>
            <person name="Acer S.C."/>
            <person name="Aftuck L."/>
            <person name="Alexander A."/>
            <person name="An P."/>
            <person name="Anderson E."/>
            <person name="Anderson S."/>
            <person name="Arachi H."/>
            <person name="Azer M."/>
            <person name="Bachantsang P."/>
            <person name="Barry A."/>
            <person name="Bayul T."/>
            <person name="Berlin A."/>
            <person name="Bessette D."/>
            <person name="Bloom T."/>
            <person name="Blye J."/>
            <person name="Boguslavskiy L."/>
            <person name="Bonnet C."/>
            <person name="Boukhgalter B."/>
            <person name="Bourzgui I."/>
            <person name="Brown A."/>
            <person name="Cahill P."/>
            <person name="Channer S."/>
            <person name="Cheshatsang Y."/>
            <person name="Chuda L."/>
            <person name="Citroen M."/>
            <person name="Collymore A."/>
            <person name="Cooke P."/>
            <person name="Costello M."/>
            <person name="D'Aco K."/>
            <person name="Daza R."/>
            <person name="De Haan G."/>
            <person name="DeGray S."/>
            <person name="DeMaso C."/>
            <person name="Dhargay N."/>
            <person name="Dooley K."/>
            <person name="Dooley E."/>
            <person name="Doricent M."/>
            <person name="Dorje P."/>
            <person name="Dorjee K."/>
            <person name="Dupes A."/>
            <person name="Elong R."/>
            <person name="Falk J."/>
            <person name="Farina A."/>
            <person name="Faro S."/>
            <person name="Ferguson D."/>
            <person name="Fisher S."/>
            <person name="Foley C.D."/>
            <person name="Franke A."/>
            <person name="Friedrich D."/>
            <person name="Gadbois L."/>
            <person name="Gearin G."/>
            <person name="Gearin C.R."/>
            <person name="Giannoukos G."/>
            <person name="Goode T."/>
            <person name="Graham J."/>
            <person name="Grandbois E."/>
            <person name="Grewal S."/>
            <person name="Gyaltsen K."/>
            <person name="Hafez N."/>
            <person name="Hagos B."/>
            <person name="Hall J."/>
            <person name="Henson C."/>
            <person name="Hollinger A."/>
            <person name="Honan T."/>
            <person name="Huard M.D."/>
            <person name="Hughes L."/>
            <person name="Hurhula B."/>
            <person name="Husby M.E."/>
            <person name="Kamat A."/>
            <person name="Kanga B."/>
            <person name="Kashin S."/>
            <person name="Khazanovich D."/>
            <person name="Kisner P."/>
            <person name="Lance K."/>
            <person name="Lara M."/>
            <person name="Lee W."/>
            <person name="Lennon N."/>
            <person name="Letendre F."/>
            <person name="LeVine R."/>
            <person name="Lipovsky A."/>
            <person name="Liu X."/>
            <person name="Liu J."/>
            <person name="Liu S."/>
            <person name="Lokyitsang T."/>
            <person name="Lokyitsang Y."/>
            <person name="Lubonja R."/>
            <person name="Lui A."/>
            <person name="MacDonald P."/>
            <person name="Magnisalis V."/>
            <person name="Maru K."/>
            <person name="Matthews C."/>
            <person name="McCusker W."/>
            <person name="McDonough S."/>
            <person name="Mehta T."/>
            <person name="Meldrim J."/>
            <person name="Meneus L."/>
            <person name="Mihai O."/>
            <person name="Mihalev A."/>
            <person name="Mihova T."/>
            <person name="Mittelman R."/>
            <person name="Mlenga V."/>
            <person name="Montmayeur A."/>
            <person name="Mulrain L."/>
            <person name="Navidi A."/>
            <person name="Naylor J."/>
            <person name="Negash T."/>
            <person name="Nguyen T."/>
            <person name="Nguyen N."/>
            <person name="Nicol R."/>
            <person name="Norbu C."/>
            <person name="Norbu N."/>
            <person name="Novod N."/>
            <person name="O'Neill B."/>
            <person name="Osman S."/>
            <person name="Markiewicz E."/>
            <person name="Oyono O.L."/>
            <person name="Patti C."/>
            <person name="Phunkhang P."/>
            <person name="Pierre F."/>
            <person name="Priest M."/>
            <person name="Raghuraman S."/>
            <person name="Rege F."/>
            <person name="Reyes R."/>
            <person name="Rise C."/>
            <person name="Rogov P."/>
            <person name="Ross K."/>
            <person name="Ryan E."/>
            <person name="Settipalli S."/>
            <person name="Shea T."/>
            <person name="Sherpa N."/>
            <person name="Shi L."/>
            <person name="Shih D."/>
            <person name="Sparrow T."/>
            <person name="Spaulding J."/>
            <person name="Stalker J."/>
            <person name="Stange-Thomann N."/>
            <person name="Stavropoulos S."/>
            <person name="Stone C."/>
            <person name="Strader C."/>
            <person name="Tesfaye S."/>
            <person name="Thomson T."/>
            <person name="Thoulutsang Y."/>
            <person name="Thoulutsang D."/>
            <person name="Topham K."/>
            <person name="Topping I."/>
            <person name="Tsamla T."/>
            <person name="Vassiliev H."/>
            <person name="Vo A."/>
            <person name="Wangchuk T."/>
            <person name="Wangdi T."/>
            <person name="Weiand M."/>
            <person name="Wilkinson J."/>
            <person name="Wilson A."/>
            <person name="Yadav S."/>
            <person name="Young G."/>
            <person name="Yu Q."/>
            <person name="Zembek L."/>
            <person name="Zhong D."/>
            <person name="Zimmer A."/>
            <person name="Zwirko Z."/>
            <person name="Jaffe D.B."/>
            <person name="Alvarez P."/>
            <person name="Brockman W."/>
            <person name="Butler J."/>
            <person name="Chin C."/>
            <person name="Gnerre S."/>
            <person name="Grabherr M."/>
            <person name="Kleber M."/>
            <person name="Mauceli E."/>
            <person name="MacCallum I."/>
        </authorList>
    </citation>
    <scope>NUCLEOTIDE SEQUENCE [LARGE SCALE GENOMIC DNA]</scope>
    <source>
        <strain evidence="3">Tucson 14030-0811.24</strain>
    </source>
</reference>
<dbReference type="AlphaFoldDB" id="B4MSM3"/>
<accession>B4MSM3</accession>
<sequence length="236" mass="28090">MHKISMYKRALELERDLYESWLLLTVCFFLQWNQWHLITIFNCPDTDTDAEAEHCLYRLSNVAFTWSSVFFNIGLLVAILQIWPTCFKRYGHRKRLILLPIKLVILLYMTEWIELEMWQPFLGIIEHMLHSVGHAKRAETLYYYWPSLATWLMQDAYHVVRFVASFSLFLTAIDAAGPNWRSAIDFLLLGRLPETQEVQRLIRRAQQLRYQAQQMGHPMELSAQELLCDVFIQCFH</sequence>
<dbReference type="OrthoDB" id="7848660at2759"/>
<dbReference type="EMBL" id="CH963851">
    <property type="protein sequence ID" value="EDW75112.2"/>
    <property type="molecule type" value="Genomic_DNA"/>
</dbReference>
<feature type="transmembrane region" description="Helical" evidence="1">
    <location>
        <begin position="96"/>
        <end position="113"/>
    </location>
</feature>
<evidence type="ECO:0000256" key="1">
    <source>
        <dbReference type="SAM" id="Phobius"/>
    </source>
</evidence>
<keyword evidence="1" id="KW-0812">Transmembrane</keyword>
<dbReference type="InParanoid" id="B4MSM3"/>
<gene>
    <name evidence="2" type="primary">Dwil\GK19875</name>
    <name evidence="2" type="ORF">Dwil_GK19875</name>
</gene>
<feature type="transmembrane region" description="Helical" evidence="1">
    <location>
        <begin position="21"/>
        <end position="42"/>
    </location>
</feature>
<evidence type="ECO:0000313" key="3">
    <source>
        <dbReference type="Proteomes" id="UP000007798"/>
    </source>
</evidence>
<organism evidence="2 3">
    <name type="scientific">Drosophila willistoni</name>
    <name type="common">Fruit fly</name>
    <dbReference type="NCBI Taxonomy" id="7260"/>
    <lineage>
        <taxon>Eukaryota</taxon>
        <taxon>Metazoa</taxon>
        <taxon>Ecdysozoa</taxon>
        <taxon>Arthropoda</taxon>
        <taxon>Hexapoda</taxon>
        <taxon>Insecta</taxon>
        <taxon>Pterygota</taxon>
        <taxon>Neoptera</taxon>
        <taxon>Endopterygota</taxon>
        <taxon>Diptera</taxon>
        <taxon>Brachycera</taxon>
        <taxon>Muscomorpha</taxon>
        <taxon>Ephydroidea</taxon>
        <taxon>Drosophilidae</taxon>
        <taxon>Drosophila</taxon>
        <taxon>Sophophora</taxon>
    </lineage>
</organism>
<dbReference type="KEGG" id="dwi:6641086"/>
<name>B4MSM3_DROWI</name>
<dbReference type="HOGENOM" id="CLU_1200947_0_0_1"/>
<dbReference type="eggNOG" id="ENOG502R6IP">
    <property type="taxonomic scope" value="Eukaryota"/>
</dbReference>
<dbReference type="Proteomes" id="UP000007798">
    <property type="component" value="Unassembled WGS sequence"/>
</dbReference>
<proteinExistence type="predicted"/>